<proteinExistence type="predicted"/>
<evidence type="ECO:0000313" key="1">
    <source>
        <dbReference type="EMBL" id="KKN11303.1"/>
    </source>
</evidence>
<comment type="caution">
    <text evidence="1">The sequence shown here is derived from an EMBL/GenBank/DDBJ whole genome shotgun (WGS) entry which is preliminary data.</text>
</comment>
<reference evidence="1" key="1">
    <citation type="journal article" date="2015" name="Nature">
        <title>Complex archaea that bridge the gap between prokaryotes and eukaryotes.</title>
        <authorList>
            <person name="Spang A."/>
            <person name="Saw J.H."/>
            <person name="Jorgensen S.L."/>
            <person name="Zaremba-Niedzwiedzka K."/>
            <person name="Martijn J."/>
            <person name="Lind A.E."/>
            <person name="van Eijk R."/>
            <person name="Schleper C."/>
            <person name="Guy L."/>
            <person name="Ettema T.J."/>
        </authorList>
    </citation>
    <scope>NUCLEOTIDE SEQUENCE</scope>
</reference>
<accession>A0A0F9R1G9</accession>
<organism evidence="1">
    <name type="scientific">marine sediment metagenome</name>
    <dbReference type="NCBI Taxonomy" id="412755"/>
    <lineage>
        <taxon>unclassified sequences</taxon>
        <taxon>metagenomes</taxon>
        <taxon>ecological metagenomes</taxon>
    </lineage>
</organism>
<gene>
    <name evidence="1" type="ORF">LCGC14_1027840</name>
</gene>
<dbReference type="AlphaFoldDB" id="A0A0F9R1G9"/>
<protein>
    <submittedName>
        <fullName evidence="1">Uncharacterized protein</fullName>
    </submittedName>
</protein>
<name>A0A0F9R1G9_9ZZZZ</name>
<dbReference type="EMBL" id="LAZR01004149">
    <property type="protein sequence ID" value="KKN11303.1"/>
    <property type="molecule type" value="Genomic_DNA"/>
</dbReference>
<sequence length="67" mass="7842">MTEEQNFSWFPTEGRGCRDIREIIAGLPKKQGYRLLKRILRDVHREDHLTSEDIAEIAMILLNDAKC</sequence>